<dbReference type="CDD" id="cd04186">
    <property type="entry name" value="GT_2_like_c"/>
    <property type="match status" value="1"/>
</dbReference>
<dbReference type="RefSeq" id="WP_161859869.1">
    <property type="nucleotide sequence ID" value="NZ_CP047491.1"/>
</dbReference>
<protein>
    <submittedName>
        <fullName evidence="3">Glycosyltransferase</fullName>
    </submittedName>
</protein>
<proteinExistence type="predicted"/>
<keyword evidence="4" id="KW-1185">Reference proteome</keyword>
<evidence type="ECO:0000313" key="4">
    <source>
        <dbReference type="Proteomes" id="UP000464675"/>
    </source>
</evidence>
<feature type="domain" description="Glycosyltransferase 2-like" evidence="1">
    <location>
        <begin position="18"/>
        <end position="149"/>
    </location>
</feature>
<dbReference type="EMBL" id="CP047491">
    <property type="protein sequence ID" value="QHQ40578.1"/>
    <property type="molecule type" value="Genomic_DNA"/>
</dbReference>
<dbReference type="PANTHER" id="PTHR43179">
    <property type="entry name" value="RHAMNOSYLTRANSFERASE WBBL"/>
    <property type="match status" value="1"/>
</dbReference>
<dbReference type="InterPro" id="IPR029044">
    <property type="entry name" value="Nucleotide-diphossugar_trans"/>
</dbReference>
<reference evidence="2 5" key="2">
    <citation type="submission" date="2020-08" db="EMBL/GenBank/DDBJ databases">
        <title>Genomic Encyclopedia of Type Strains, Phase IV (KMG-IV): sequencing the most valuable type-strain genomes for metagenomic binning, comparative biology and taxonomic classification.</title>
        <authorList>
            <person name="Goeker M."/>
        </authorList>
    </citation>
    <scope>NUCLEOTIDE SEQUENCE [LARGE SCALE GENOMIC DNA]</scope>
    <source>
        <strain evidence="2 5">DSM 11525</strain>
    </source>
</reference>
<organism evidence="2 5">
    <name type="scientific">Microbulbifer hydrolyticus</name>
    <dbReference type="NCBI Taxonomy" id="48074"/>
    <lineage>
        <taxon>Bacteria</taxon>
        <taxon>Pseudomonadati</taxon>
        <taxon>Pseudomonadota</taxon>
        <taxon>Gammaproteobacteria</taxon>
        <taxon>Cellvibrionales</taxon>
        <taxon>Microbulbiferaceae</taxon>
        <taxon>Microbulbifer</taxon>
    </lineage>
</organism>
<dbReference type="Proteomes" id="UP000464675">
    <property type="component" value="Chromosome"/>
</dbReference>
<reference evidence="3 4" key="1">
    <citation type="submission" date="2020-01" db="EMBL/GenBank/DDBJ databases">
        <title>The possibility of degradation of plastic by Microbulbifer hydrolyticus IRE-31.</title>
        <authorList>
            <person name="Liu L."/>
        </authorList>
    </citation>
    <scope>NUCLEOTIDE SEQUENCE [LARGE SCALE GENOMIC DNA]</scope>
    <source>
        <strain evidence="3 4">IRE-31</strain>
    </source>
</reference>
<sequence>MENTKTEEEKKEHSRDLCIVIVNYKTPELVNNCLATVVPQIESLNAKVVIVDNASGDDSVSKIEAWISTQPPIYHARINLVKSPINGGFSAGNNLGIIQENAEYYLLLNSDTLVRENAISTLLDRIRTDRNIGALGPQLEYEDGTPQISCFRRRSVASELIRGAQIDAISKLLKRKNIPIANRRESLEIDWISFACVMLPRAAIERVGLMDGQFFMYFEDIEYCLRLKGAGYKIEQEKRARVVHLRGGTSDVKKNSKAQKQLPDYFYRSRTRYFVLLGGKGKLLIANIAFTCGRLIRLTKRLVGKKPGPSIPGEWTGLWMDFFKKQKPVKQKLDYFSNK</sequence>
<dbReference type="EMBL" id="JACHHR010000002">
    <property type="protein sequence ID" value="MBB5211835.1"/>
    <property type="molecule type" value="Genomic_DNA"/>
</dbReference>
<evidence type="ECO:0000313" key="5">
    <source>
        <dbReference type="Proteomes" id="UP000563601"/>
    </source>
</evidence>
<accession>A0A6P1TCU5</accession>
<dbReference type="Gene3D" id="3.90.550.10">
    <property type="entry name" value="Spore Coat Polysaccharide Biosynthesis Protein SpsA, Chain A"/>
    <property type="match status" value="1"/>
</dbReference>
<dbReference type="Proteomes" id="UP000563601">
    <property type="component" value="Unassembled WGS sequence"/>
</dbReference>
<evidence type="ECO:0000313" key="2">
    <source>
        <dbReference type="EMBL" id="MBB5211835.1"/>
    </source>
</evidence>
<evidence type="ECO:0000313" key="3">
    <source>
        <dbReference type="EMBL" id="QHQ40578.1"/>
    </source>
</evidence>
<dbReference type="Pfam" id="PF00535">
    <property type="entry name" value="Glycos_transf_2"/>
    <property type="match status" value="1"/>
</dbReference>
<dbReference type="PANTHER" id="PTHR43179:SF7">
    <property type="entry name" value="RHAMNOSYLTRANSFERASE WBBL"/>
    <property type="match status" value="1"/>
</dbReference>
<dbReference type="OrthoDB" id="9771846at2"/>
<evidence type="ECO:0000259" key="1">
    <source>
        <dbReference type="Pfam" id="PF00535"/>
    </source>
</evidence>
<dbReference type="AlphaFoldDB" id="A0A6P1TCU5"/>
<gene>
    <name evidence="3" type="ORF">GTQ55_17390</name>
    <name evidence="2" type="ORF">HNQ53_002053</name>
</gene>
<dbReference type="InterPro" id="IPR001173">
    <property type="entry name" value="Glyco_trans_2-like"/>
</dbReference>
<dbReference type="SUPFAM" id="SSF53448">
    <property type="entry name" value="Nucleotide-diphospho-sugar transferases"/>
    <property type="match status" value="1"/>
</dbReference>
<name>A0A6P1TCU5_9GAMM</name>